<evidence type="ECO:0000256" key="1">
    <source>
        <dbReference type="SAM" id="MobiDB-lite"/>
    </source>
</evidence>
<proteinExistence type="predicted"/>
<protein>
    <submittedName>
        <fullName evidence="2">LR74A protein</fullName>
    </submittedName>
</protein>
<feature type="region of interest" description="Disordered" evidence="1">
    <location>
        <begin position="1"/>
        <end position="40"/>
    </location>
</feature>
<dbReference type="Gene3D" id="1.10.238.10">
    <property type="entry name" value="EF-hand"/>
    <property type="match status" value="1"/>
</dbReference>
<name>A0A7K9XCJ9_9GRUI</name>
<evidence type="ECO:0000313" key="3">
    <source>
        <dbReference type="Proteomes" id="UP000587472"/>
    </source>
</evidence>
<keyword evidence="3" id="KW-1185">Reference proteome</keyword>
<evidence type="ECO:0000313" key="2">
    <source>
        <dbReference type="EMBL" id="NXI94820.1"/>
    </source>
</evidence>
<comment type="caution">
    <text evidence="2">The sequence shown here is derived from an EMBL/GenBank/DDBJ whole genome shotgun (WGS) entry which is preliminary data.</text>
</comment>
<dbReference type="PANTHER" id="PTHR24114:SF49">
    <property type="entry name" value="LEUCINE-RICH REPEAT-CONTAINING PROTEIN 74A"/>
    <property type="match status" value="1"/>
</dbReference>
<dbReference type="SUPFAM" id="SSF47473">
    <property type="entry name" value="EF-hand"/>
    <property type="match status" value="1"/>
</dbReference>
<dbReference type="Proteomes" id="UP000587472">
    <property type="component" value="Unassembled WGS sequence"/>
</dbReference>
<dbReference type="SUPFAM" id="SSF52047">
    <property type="entry name" value="RNI-like"/>
    <property type="match status" value="1"/>
</dbReference>
<dbReference type="EMBL" id="VWZZ01003497">
    <property type="protein sequence ID" value="NXI94820.1"/>
    <property type="molecule type" value="Genomic_DNA"/>
</dbReference>
<gene>
    <name evidence="2" type="primary">Lrrc74a</name>
    <name evidence="2" type="ORF">PSOCRE_R08061</name>
</gene>
<organism evidence="2 3">
    <name type="scientific">Psophia crepitans</name>
    <name type="common">common trumpeter</name>
    <dbReference type="NCBI Taxonomy" id="54359"/>
    <lineage>
        <taxon>Eukaryota</taxon>
        <taxon>Metazoa</taxon>
        <taxon>Chordata</taxon>
        <taxon>Craniata</taxon>
        <taxon>Vertebrata</taxon>
        <taxon>Euteleostomi</taxon>
        <taxon>Archelosauria</taxon>
        <taxon>Archosauria</taxon>
        <taxon>Dinosauria</taxon>
        <taxon>Saurischia</taxon>
        <taxon>Theropoda</taxon>
        <taxon>Coelurosauria</taxon>
        <taxon>Aves</taxon>
        <taxon>Neognathae</taxon>
        <taxon>Neoaves</taxon>
        <taxon>Gruiformes</taxon>
        <taxon>Psophiidae</taxon>
        <taxon>Psophia</taxon>
    </lineage>
</organism>
<dbReference type="SMART" id="SM00368">
    <property type="entry name" value="LRR_RI"/>
    <property type="match status" value="8"/>
</dbReference>
<dbReference type="Gene3D" id="3.80.10.10">
    <property type="entry name" value="Ribonuclease Inhibitor"/>
    <property type="match status" value="1"/>
</dbReference>
<sequence>DQNEEMSEISESPESVSLADASAEKATQGSDTDPEVEDPEKAFVGITGTELYLEACRLMEVVPVSHFIQNLAKPYINLNHYGLGPKGVKAIAIALVSNTTVTHLELEDNCILAEGAICIAEMLRENSCLQELNISNNHLDTAGAAAIAGLLLNNMSYLHALQLSGNNFGEETAPYFAEALMGNYQVKELDLSHNEFSEKGGQLLGQMLASNATLEILDLSWNHLRRKGTIALGAVAKISLLSLEGNAALKILNLSWNGIGNEGALALGEALKVNNVLAHLDISNNQISDEGAKKLCRGLEVNGKLKILKMASNPLTMEGATALVTSVRKNPKSMMEEIDISNVLVNETFIKLLDLVHQMHPELDVIYGEVEGCITKNPKQHPNSMKVIQDYLKDHNLRLWDFLKNIDKDGNMKIPVAAFRRAMMQQSSIPLNRVQIGELVRKLDSNRTGVVDYSHLKEQKLAQKPVDGEIEEE</sequence>
<dbReference type="PANTHER" id="PTHR24114">
    <property type="entry name" value="LEUCINE RICH REPEAT FAMILY PROTEIN"/>
    <property type="match status" value="1"/>
</dbReference>
<reference evidence="2 3" key="1">
    <citation type="submission" date="2019-09" db="EMBL/GenBank/DDBJ databases">
        <title>Bird 10,000 Genomes (B10K) Project - Family phase.</title>
        <authorList>
            <person name="Zhang G."/>
        </authorList>
    </citation>
    <scope>NUCLEOTIDE SEQUENCE [LARGE SCALE GENOMIC DNA]</scope>
    <source>
        <strain evidence="2">B10K-DU-001-60</strain>
        <tissue evidence="2">Muscle</tissue>
    </source>
</reference>
<feature type="non-terminal residue" evidence="2">
    <location>
        <position position="1"/>
    </location>
</feature>
<dbReference type="InterPro" id="IPR052394">
    <property type="entry name" value="LRR-containing"/>
</dbReference>
<dbReference type="InterPro" id="IPR011992">
    <property type="entry name" value="EF-hand-dom_pair"/>
</dbReference>
<dbReference type="InterPro" id="IPR001611">
    <property type="entry name" value="Leu-rich_rpt"/>
</dbReference>
<accession>A0A7K9XCJ9</accession>
<dbReference type="InterPro" id="IPR032675">
    <property type="entry name" value="LRR_dom_sf"/>
</dbReference>
<dbReference type="AlphaFoldDB" id="A0A7K9XCJ9"/>
<feature type="non-terminal residue" evidence="2">
    <location>
        <position position="473"/>
    </location>
</feature>
<dbReference type="Pfam" id="PF13516">
    <property type="entry name" value="LRR_6"/>
    <property type="match status" value="6"/>
</dbReference>